<accession>A0ABV4H2W3</accession>
<dbReference type="SUPFAM" id="SSF51182">
    <property type="entry name" value="RmlC-like cupins"/>
    <property type="match status" value="1"/>
</dbReference>
<dbReference type="InterPro" id="IPR013096">
    <property type="entry name" value="Cupin_2"/>
</dbReference>
<sequence>MSAADLPVVELGPPVFEGGARWTDLVALVQDGGGPRTVVLTTLDAGGGTAWHRHAHEQVLVVVAGAGELEFRDRRRVLGPGDVVVVPPGLPHRHAAAPDQAVTHVSVTAVGDLELLG</sequence>
<dbReference type="EMBL" id="JBGFTU010000016">
    <property type="protein sequence ID" value="MEZ0165915.1"/>
    <property type="molecule type" value="Genomic_DNA"/>
</dbReference>
<dbReference type="PANTHER" id="PTHR43698">
    <property type="entry name" value="RIBD C-TERMINAL DOMAIN CONTAINING PROTEIN"/>
    <property type="match status" value="1"/>
</dbReference>
<gene>
    <name evidence="2" type="ORF">AB2L27_14240</name>
</gene>
<evidence type="ECO:0000313" key="3">
    <source>
        <dbReference type="Proteomes" id="UP001565927"/>
    </source>
</evidence>
<evidence type="ECO:0000259" key="1">
    <source>
        <dbReference type="Pfam" id="PF07883"/>
    </source>
</evidence>
<dbReference type="InterPro" id="IPR011051">
    <property type="entry name" value="RmlC_Cupin_sf"/>
</dbReference>
<protein>
    <submittedName>
        <fullName evidence="2">Cupin domain-containing protein</fullName>
    </submittedName>
</protein>
<feature type="domain" description="Cupin type-2" evidence="1">
    <location>
        <begin position="40"/>
        <end position="104"/>
    </location>
</feature>
<dbReference type="PANTHER" id="PTHR43698:SF1">
    <property type="entry name" value="BLL4564 PROTEIN"/>
    <property type="match status" value="1"/>
</dbReference>
<dbReference type="Pfam" id="PF07883">
    <property type="entry name" value="Cupin_2"/>
    <property type="match status" value="1"/>
</dbReference>
<evidence type="ECO:0000313" key="2">
    <source>
        <dbReference type="EMBL" id="MEZ0165915.1"/>
    </source>
</evidence>
<proteinExistence type="predicted"/>
<comment type="caution">
    <text evidence="2">The sequence shown here is derived from an EMBL/GenBank/DDBJ whole genome shotgun (WGS) entry which is preliminary data.</text>
</comment>
<reference evidence="2 3" key="1">
    <citation type="submission" date="2024-07" db="EMBL/GenBank/DDBJ databases">
        <authorList>
            <person name="Thanompreechachai J."/>
            <person name="Duangmal K."/>
        </authorList>
    </citation>
    <scope>NUCLEOTIDE SEQUENCE [LARGE SCALE GENOMIC DNA]</scope>
    <source>
        <strain evidence="2 3">LSe6-4</strain>
    </source>
</reference>
<dbReference type="Gene3D" id="2.60.120.10">
    <property type="entry name" value="Jelly Rolls"/>
    <property type="match status" value="1"/>
</dbReference>
<dbReference type="Proteomes" id="UP001565927">
    <property type="component" value="Unassembled WGS sequence"/>
</dbReference>
<dbReference type="InterPro" id="IPR014710">
    <property type="entry name" value="RmlC-like_jellyroll"/>
</dbReference>
<keyword evidence="3" id="KW-1185">Reference proteome</keyword>
<name>A0ABV4H2W3_9ACTN</name>
<organism evidence="2 3">
    <name type="scientific">Kineococcus halophytocola</name>
    <dbReference type="NCBI Taxonomy" id="3234027"/>
    <lineage>
        <taxon>Bacteria</taxon>
        <taxon>Bacillati</taxon>
        <taxon>Actinomycetota</taxon>
        <taxon>Actinomycetes</taxon>
        <taxon>Kineosporiales</taxon>
        <taxon>Kineosporiaceae</taxon>
        <taxon>Kineococcus</taxon>
    </lineage>
</organism>
<dbReference type="RefSeq" id="WP_370442139.1">
    <property type="nucleotide sequence ID" value="NZ_JBGFTU010000016.1"/>
</dbReference>